<evidence type="ECO:0000313" key="1">
    <source>
        <dbReference type="EMBL" id="KAG9219872.1"/>
    </source>
</evidence>
<reference evidence="1 2" key="1">
    <citation type="journal article" date="2021" name="Appl. Environ. Microbiol.">
        <title>Genetic linkage and physical mapping for an oyster mushroom Pleurotus cornucopiae and QTL analysis for the trait cap color.</title>
        <authorList>
            <person name="Zhang Y."/>
            <person name="Gao W."/>
            <person name="Sonnenberg A."/>
            <person name="Chen Q."/>
            <person name="Zhang J."/>
            <person name="Huang C."/>
        </authorList>
    </citation>
    <scope>NUCLEOTIDE SEQUENCE [LARGE SCALE GENOMIC DNA]</scope>
    <source>
        <strain evidence="1">CCMSSC00406</strain>
    </source>
</reference>
<comment type="caution">
    <text evidence="1">The sequence shown here is derived from an EMBL/GenBank/DDBJ whole genome shotgun (WGS) entry which is preliminary data.</text>
</comment>
<accession>A0ACB7INT7</accession>
<protein>
    <submittedName>
        <fullName evidence="1">Uncharacterized protein</fullName>
    </submittedName>
</protein>
<keyword evidence="2" id="KW-1185">Reference proteome</keyword>
<evidence type="ECO:0000313" key="2">
    <source>
        <dbReference type="Proteomes" id="UP000824881"/>
    </source>
</evidence>
<dbReference type="EMBL" id="WQMT02000008">
    <property type="protein sequence ID" value="KAG9219872.1"/>
    <property type="molecule type" value="Genomic_DNA"/>
</dbReference>
<dbReference type="Proteomes" id="UP000824881">
    <property type="component" value="Unassembled WGS sequence"/>
</dbReference>
<sequence length="122" mass="13762">MASSSKRARDSTGSNIDISEERQRREEKRRREDTLVEEADAQLAREARERRRVQSRARKLAEYVATRVCAGGNEDDAAEGVEEATTTSGSKRAAKTEEPRGPLNETRCPSCIVRRTECHAWL</sequence>
<organism evidence="1 2">
    <name type="scientific">Pleurotus cornucopiae</name>
    <name type="common">Cornucopia mushroom</name>
    <dbReference type="NCBI Taxonomy" id="5321"/>
    <lineage>
        <taxon>Eukaryota</taxon>
        <taxon>Fungi</taxon>
        <taxon>Dikarya</taxon>
        <taxon>Basidiomycota</taxon>
        <taxon>Agaricomycotina</taxon>
        <taxon>Agaricomycetes</taxon>
        <taxon>Agaricomycetidae</taxon>
        <taxon>Agaricales</taxon>
        <taxon>Pleurotineae</taxon>
        <taxon>Pleurotaceae</taxon>
        <taxon>Pleurotus</taxon>
    </lineage>
</organism>
<gene>
    <name evidence="1" type="ORF">CCMSSC00406_0009619</name>
</gene>
<proteinExistence type="predicted"/>
<name>A0ACB7INT7_PLECO</name>